<dbReference type="InterPro" id="IPR002156">
    <property type="entry name" value="RNaseH_domain"/>
</dbReference>
<evidence type="ECO:0000256" key="6">
    <source>
        <dbReference type="ARBA" id="ARBA00022759"/>
    </source>
</evidence>
<dbReference type="PANTHER" id="PTHR41694:SF3">
    <property type="entry name" value="RNA-DIRECTED DNA POLYMERASE-RELATED"/>
    <property type="match status" value="1"/>
</dbReference>
<dbReference type="InterPro" id="IPR005135">
    <property type="entry name" value="Endo/exonuclease/phosphatase"/>
</dbReference>
<dbReference type="STRING" id="333673.A0A3M0LMC9"/>
<dbReference type="PANTHER" id="PTHR41694">
    <property type="entry name" value="ENDOGENOUS RETROVIRUS GROUP K MEMBER POL PROTEIN"/>
    <property type="match status" value="1"/>
</dbReference>
<evidence type="ECO:0000256" key="8">
    <source>
        <dbReference type="ARBA" id="ARBA00022918"/>
    </source>
</evidence>
<dbReference type="InterPro" id="IPR043502">
    <property type="entry name" value="DNA/RNA_pol_sf"/>
</dbReference>
<dbReference type="InterPro" id="IPR043128">
    <property type="entry name" value="Rev_trsase/Diguanyl_cyclase"/>
</dbReference>
<comment type="similarity">
    <text evidence="1">Belongs to the beta type-B retroviral polymerase family. HERV class-II K(HML-2) pol subfamily.</text>
</comment>
<dbReference type="AlphaFoldDB" id="A0A3M0LMC9"/>
<feature type="region of interest" description="Disordered" evidence="10">
    <location>
        <begin position="340"/>
        <end position="359"/>
    </location>
</feature>
<evidence type="ECO:0000256" key="4">
    <source>
        <dbReference type="ARBA" id="ARBA00022695"/>
    </source>
</evidence>
<evidence type="ECO:0000259" key="11">
    <source>
        <dbReference type="PROSITE" id="PS50879"/>
    </source>
</evidence>
<dbReference type="Pfam" id="PF03372">
    <property type="entry name" value="Exo_endo_phos"/>
    <property type="match status" value="1"/>
</dbReference>
<feature type="region of interest" description="Disordered" evidence="10">
    <location>
        <begin position="881"/>
        <end position="900"/>
    </location>
</feature>
<dbReference type="Gene3D" id="3.60.10.10">
    <property type="entry name" value="Endonuclease/exonuclease/phosphatase"/>
    <property type="match status" value="1"/>
</dbReference>
<feature type="coiled-coil region" evidence="9">
    <location>
        <begin position="270"/>
        <end position="297"/>
    </location>
</feature>
<dbReference type="Pfam" id="PF00075">
    <property type="entry name" value="RNase_H"/>
    <property type="match status" value="1"/>
</dbReference>
<dbReference type="InterPro" id="IPR036397">
    <property type="entry name" value="RNaseH_sf"/>
</dbReference>
<dbReference type="Gene3D" id="3.30.70.270">
    <property type="match status" value="2"/>
</dbReference>
<name>A0A3M0LMC9_HIRRU</name>
<proteinExistence type="inferred from homology"/>
<keyword evidence="6" id="KW-0255">Endonuclease</keyword>
<dbReference type="InterPro" id="IPR010661">
    <property type="entry name" value="RVT_thumb"/>
</dbReference>
<evidence type="ECO:0000256" key="10">
    <source>
        <dbReference type="SAM" id="MobiDB-lite"/>
    </source>
</evidence>
<dbReference type="SUPFAM" id="SSF53098">
    <property type="entry name" value="Ribonuclease H-like"/>
    <property type="match status" value="1"/>
</dbReference>
<keyword evidence="5" id="KW-0540">Nuclease</keyword>
<evidence type="ECO:0000256" key="3">
    <source>
        <dbReference type="ARBA" id="ARBA00022679"/>
    </source>
</evidence>
<keyword evidence="4" id="KW-0548">Nucleotidyltransferase</keyword>
<keyword evidence="3" id="KW-0808">Transferase</keyword>
<evidence type="ECO:0000313" key="13">
    <source>
        <dbReference type="Proteomes" id="UP000269221"/>
    </source>
</evidence>
<dbReference type="InterPro" id="IPR000477">
    <property type="entry name" value="RT_dom"/>
</dbReference>
<protein>
    <recommendedName>
        <fullName evidence="2">ribonuclease H</fullName>
        <ecNumber evidence="2">3.1.26.4</ecNumber>
    </recommendedName>
</protein>
<organism evidence="12 13">
    <name type="scientific">Hirundo rustica rustica</name>
    <dbReference type="NCBI Taxonomy" id="333673"/>
    <lineage>
        <taxon>Eukaryota</taxon>
        <taxon>Metazoa</taxon>
        <taxon>Chordata</taxon>
        <taxon>Craniata</taxon>
        <taxon>Vertebrata</taxon>
        <taxon>Euteleostomi</taxon>
        <taxon>Archelosauria</taxon>
        <taxon>Archosauria</taxon>
        <taxon>Dinosauria</taxon>
        <taxon>Saurischia</taxon>
        <taxon>Theropoda</taxon>
        <taxon>Coelurosauria</taxon>
        <taxon>Aves</taxon>
        <taxon>Neognathae</taxon>
        <taxon>Neoaves</taxon>
        <taxon>Telluraves</taxon>
        <taxon>Australaves</taxon>
        <taxon>Passeriformes</taxon>
        <taxon>Sylvioidea</taxon>
        <taxon>Hirundinidae</taxon>
        <taxon>Hirundo</taxon>
    </lineage>
</organism>
<dbReference type="EC" id="3.1.26.4" evidence="2"/>
<comment type="caution">
    <text evidence="12">The sequence shown here is derived from an EMBL/GenBank/DDBJ whole genome shotgun (WGS) entry which is preliminary data.</text>
</comment>
<dbReference type="Pfam" id="PF06817">
    <property type="entry name" value="RVT_thumb"/>
    <property type="match status" value="1"/>
</dbReference>
<reference evidence="12 13" key="1">
    <citation type="submission" date="2018-07" db="EMBL/GenBank/DDBJ databases">
        <title>A high quality draft genome assembly of the barn swallow (H. rustica rustica).</title>
        <authorList>
            <person name="Formenti G."/>
            <person name="Chiara M."/>
            <person name="Poveda L."/>
            <person name="Francoijs K.-J."/>
            <person name="Bonisoli-Alquati A."/>
            <person name="Canova L."/>
            <person name="Gianfranceschi L."/>
            <person name="Horner D.S."/>
            <person name="Saino N."/>
        </authorList>
    </citation>
    <scope>NUCLEOTIDE SEQUENCE [LARGE SCALE GENOMIC DNA]</scope>
    <source>
        <strain evidence="12">Chelidonia</strain>
        <tissue evidence="12">Blood</tissue>
    </source>
</reference>
<dbReference type="GO" id="GO:0004523">
    <property type="term" value="F:RNA-DNA hybrid ribonuclease activity"/>
    <property type="evidence" value="ECO:0007669"/>
    <property type="project" value="UniProtKB-EC"/>
</dbReference>
<evidence type="ECO:0000256" key="2">
    <source>
        <dbReference type="ARBA" id="ARBA00012180"/>
    </source>
</evidence>
<accession>A0A3M0LMC9</accession>
<dbReference type="SUPFAM" id="SSF56672">
    <property type="entry name" value="DNA/RNA polymerases"/>
    <property type="match status" value="2"/>
</dbReference>
<keyword evidence="7" id="KW-0378">Hydrolase</keyword>
<dbReference type="EMBL" id="QRBI01000093">
    <property type="protein sequence ID" value="RMC20237.1"/>
    <property type="molecule type" value="Genomic_DNA"/>
</dbReference>
<dbReference type="GO" id="GO:0003964">
    <property type="term" value="F:RNA-directed DNA polymerase activity"/>
    <property type="evidence" value="ECO:0007669"/>
    <property type="project" value="UniProtKB-KW"/>
</dbReference>
<dbReference type="Pfam" id="PF00078">
    <property type="entry name" value="RVT_1"/>
    <property type="match status" value="1"/>
</dbReference>
<keyword evidence="13" id="KW-1185">Reference proteome</keyword>
<evidence type="ECO:0000256" key="9">
    <source>
        <dbReference type="SAM" id="Coils"/>
    </source>
</evidence>
<gene>
    <name evidence="12" type="ORF">DUI87_01083</name>
</gene>
<dbReference type="Gene3D" id="3.10.10.10">
    <property type="entry name" value="HIV Type 1 Reverse Transcriptase, subunit A, domain 1"/>
    <property type="match status" value="1"/>
</dbReference>
<evidence type="ECO:0000256" key="7">
    <source>
        <dbReference type="ARBA" id="ARBA00022801"/>
    </source>
</evidence>
<dbReference type="InterPro" id="IPR036691">
    <property type="entry name" value="Endo/exonu/phosph_ase_sf"/>
</dbReference>
<evidence type="ECO:0000256" key="1">
    <source>
        <dbReference type="ARBA" id="ARBA00010879"/>
    </source>
</evidence>
<dbReference type="PROSITE" id="PS50879">
    <property type="entry name" value="RNASE_H_1"/>
    <property type="match status" value="1"/>
</dbReference>
<sequence>MAHPRRETSIRLGVRCGVPETLDSTERGCGFLVDLKKRWTAVKKPPEWHAAPRRKQTTCVASRPWEPKLEALFAPRVTFKLRRAIGKFFVTTPEFDLKDAFFCLPLHEDRQKIFAFESEIPKNGRKTQLTWTVLPQGFKNSPTLFGEQLAKDLEFWEAPSEEGRLLWYVDDLLIATRTRETCMAWMRFLKYQAITVKQDDVEIVVTNIVNPASFLSGNQGEQAYHDCLETIKATYSSHPDLKDTPFDDAETWYTDGRGVVKEACLQCEQVNDLLSLVAKLREEVERLRSIRESEREIDWWSSALPSLREAHQDSEDSYASPSQAIEGHLVDEGEWKWVPVRGGNNKNSSRPPSPSQVPFQNRNEALDLESQPDDLDDLEGNYLPSEPPNYDSSVRWISTSNIKKKRREEEVDSLFYKQLENVSGSSALVLVGDLNLPDICWELNTAEKRQSRKFLECVEDNFLSQLVSEPTRGGTMLDLLFANRDGLVGVVVVGGRLGQSDHEIIEFSIFGEIMRNTNKTLTLDLQRADFGLLKRLIQRVPWEAALKNKGVQERKGKTNLCSLLDKGGNLVTTDEETAEELNAFFASVFSGKTACPQDNCPPGLVDGVRQQNGPPVIQKEAVRELLGCWDIHKSMGPDGIHPRVMRELAEELAKPVSIIYQVLAHWLGTMWLDSGQAERDPGVLVDSQRNMSQQCALEAKKANSILACIRNSVASRSREVILPLYLALTIQDIEGAGFEIATEKIQRTCPWTYLGLQIGEQTIVPQQFTIKEKPRTLRDLHQLCSSINWVRPLLEITTEDLVPLFNLLRGSDSLNSPPTITPETQEVIQKVKNEGAQEQVLEEMALTNANEQCKAAILNLPMEPAPILDDMLQSPLVQKNDQATGTGSRIDPESQDPDQGVGRMRFECIHIPIEINSGQITEAMLEHLIHENEALQFALDSYTGQISIHQPTQKLFREQIQFKLSLKSVHSRKPLKALTVFTDASRASHKSVITWKDPQTQQWEKDIVEVEGSPQVAELAVVVRAFERFPEPLNLVTDSAYVAGVVSRAEQAVLNEVSNTALFNLFSKLVNLVSHREQQFYVMHIRSHTDLPESIAEGSRRADALAAPVEMAPLPNIFGQAISFFTRMHQA</sequence>
<dbReference type="Gene3D" id="3.30.420.10">
    <property type="entry name" value="Ribonuclease H-like superfamily/Ribonuclease H"/>
    <property type="match status" value="1"/>
</dbReference>
<dbReference type="GO" id="GO:0035613">
    <property type="term" value="F:RNA stem-loop binding"/>
    <property type="evidence" value="ECO:0007669"/>
    <property type="project" value="TreeGrafter"/>
</dbReference>
<dbReference type="Proteomes" id="UP000269221">
    <property type="component" value="Unassembled WGS sequence"/>
</dbReference>
<evidence type="ECO:0000313" key="12">
    <source>
        <dbReference type="EMBL" id="RMC20237.1"/>
    </source>
</evidence>
<dbReference type="InterPro" id="IPR012337">
    <property type="entry name" value="RNaseH-like_sf"/>
</dbReference>
<feature type="domain" description="RNase H type-1" evidence="11">
    <location>
        <begin position="974"/>
        <end position="1111"/>
    </location>
</feature>
<evidence type="ECO:0000256" key="5">
    <source>
        <dbReference type="ARBA" id="ARBA00022722"/>
    </source>
</evidence>
<keyword evidence="9" id="KW-0175">Coiled coil</keyword>
<keyword evidence="8" id="KW-0695">RNA-directed DNA polymerase</keyword>